<organism evidence="1 2">
    <name type="scientific">Sphingomonas bisphenolicum</name>
    <dbReference type="NCBI Taxonomy" id="296544"/>
    <lineage>
        <taxon>Bacteria</taxon>
        <taxon>Pseudomonadati</taxon>
        <taxon>Pseudomonadota</taxon>
        <taxon>Alphaproteobacteria</taxon>
        <taxon>Sphingomonadales</taxon>
        <taxon>Sphingomonadaceae</taxon>
        <taxon>Sphingomonas</taxon>
    </lineage>
</organism>
<dbReference type="EMBL" id="AP018822">
    <property type="protein sequence ID" value="BBF72728.1"/>
    <property type="molecule type" value="Genomic_DNA"/>
</dbReference>
<protein>
    <submittedName>
        <fullName evidence="1">Uncharacterized protein</fullName>
    </submittedName>
</protein>
<name>A0ABM7GA17_9SPHN</name>
<reference evidence="1" key="1">
    <citation type="submission" date="2018-07" db="EMBL/GenBank/DDBJ databases">
        <title>Complete genome sequence of Sphingomonas bisphenolicum strain AO1, a bisphenol A degradative bacterium isolated from Japanese farm field.</title>
        <authorList>
            <person name="Murakami M."/>
            <person name="Koh M."/>
            <person name="Koba S."/>
            <person name="Matsumura Y."/>
        </authorList>
    </citation>
    <scope>NUCLEOTIDE SEQUENCE</scope>
    <source>
        <strain evidence="1">AO1</strain>
        <plasmid evidence="1">pBAR4</plasmid>
    </source>
</reference>
<evidence type="ECO:0000313" key="1">
    <source>
        <dbReference type="EMBL" id="BBF72728.1"/>
    </source>
</evidence>
<evidence type="ECO:0000313" key="2">
    <source>
        <dbReference type="Proteomes" id="UP001059971"/>
    </source>
</evidence>
<geneLocation type="plasmid" evidence="1 2">
    <name>pBAR4</name>
</geneLocation>
<sequence>MSSKPRLGDCVSLIAAAHWEALLQLPVALRAEAAGRRFSGGPFFAALTVVPWKFPQARGEGAEAVFGVVEQHWNPSAVLAAGARFRVHQPTALPTLRRLPPYHELERDDDARFA</sequence>
<keyword evidence="2" id="KW-1185">Reference proteome</keyword>
<keyword evidence="1" id="KW-0614">Plasmid</keyword>
<dbReference type="Proteomes" id="UP001059971">
    <property type="component" value="Plasmid pBAR4"/>
</dbReference>
<accession>A0ABM7GA17</accession>
<gene>
    <name evidence="1" type="ORF">SBA_pBAR4_0370</name>
</gene>
<proteinExistence type="predicted"/>